<evidence type="ECO:0000256" key="1">
    <source>
        <dbReference type="SAM" id="MobiDB-lite"/>
    </source>
</evidence>
<gene>
    <name evidence="2" type="ORF">TI39_contig398g00012</name>
</gene>
<name>A0A0F4GMK7_9PEZI</name>
<dbReference type="EMBL" id="LAFY01000390">
    <property type="protein sequence ID" value="KJX98664.1"/>
    <property type="molecule type" value="Genomic_DNA"/>
</dbReference>
<dbReference type="AlphaFoldDB" id="A0A0F4GMK7"/>
<dbReference type="Proteomes" id="UP000033647">
    <property type="component" value="Unassembled WGS sequence"/>
</dbReference>
<keyword evidence="3" id="KW-1185">Reference proteome</keyword>
<feature type="compositionally biased region" description="Basic residues" evidence="1">
    <location>
        <begin position="82"/>
        <end position="97"/>
    </location>
</feature>
<organism evidence="2 3">
    <name type="scientific">Zymoseptoria brevis</name>
    <dbReference type="NCBI Taxonomy" id="1047168"/>
    <lineage>
        <taxon>Eukaryota</taxon>
        <taxon>Fungi</taxon>
        <taxon>Dikarya</taxon>
        <taxon>Ascomycota</taxon>
        <taxon>Pezizomycotina</taxon>
        <taxon>Dothideomycetes</taxon>
        <taxon>Dothideomycetidae</taxon>
        <taxon>Mycosphaerellales</taxon>
        <taxon>Mycosphaerellaceae</taxon>
        <taxon>Zymoseptoria</taxon>
    </lineage>
</organism>
<evidence type="ECO:0000313" key="2">
    <source>
        <dbReference type="EMBL" id="KJX98664.1"/>
    </source>
</evidence>
<protein>
    <submittedName>
        <fullName evidence="2">Uncharacterized protein</fullName>
    </submittedName>
</protein>
<reference evidence="2 3" key="1">
    <citation type="submission" date="2015-03" db="EMBL/GenBank/DDBJ databases">
        <title>RNA-seq based gene annotation and comparative genomics of four Zymoseptoria species reveal species-specific pathogenicity related genes and transposable element activity.</title>
        <authorList>
            <person name="Grandaubert J."/>
            <person name="Bhattacharyya A."/>
            <person name="Stukenbrock E.H."/>
        </authorList>
    </citation>
    <scope>NUCLEOTIDE SEQUENCE [LARGE SCALE GENOMIC DNA]</scope>
    <source>
        <strain evidence="2 3">Zb18110</strain>
    </source>
</reference>
<sequence length="131" mass="14730">MPDDHQDLFKQLEAGGADLSNGVQGLMGGIEKATAALTAEQQLRMLQMTTLKEYNDLLKTFQQEAAARLPRVGIVTDMTDAKRKRNNQNKNKNRKLRMKEPRAGGVKTSMPVKAHLLVPILPMIEQRLYLM</sequence>
<feature type="region of interest" description="Disordered" evidence="1">
    <location>
        <begin position="77"/>
        <end position="105"/>
    </location>
</feature>
<comment type="caution">
    <text evidence="2">The sequence shown here is derived from an EMBL/GenBank/DDBJ whole genome shotgun (WGS) entry which is preliminary data.</text>
</comment>
<proteinExistence type="predicted"/>
<evidence type="ECO:0000313" key="3">
    <source>
        <dbReference type="Proteomes" id="UP000033647"/>
    </source>
</evidence>
<accession>A0A0F4GMK7</accession>